<name>A0A806DEH7_MEIRD</name>
<organism evidence="2 3">
    <name type="scientific">Meiothermus ruber (strain ATCC 35948 / DSM 1279 / VKM B-1258 / 21)</name>
    <name type="common">Thermus ruber</name>
    <dbReference type="NCBI Taxonomy" id="504728"/>
    <lineage>
        <taxon>Bacteria</taxon>
        <taxon>Thermotogati</taxon>
        <taxon>Deinococcota</taxon>
        <taxon>Deinococci</taxon>
        <taxon>Thermales</taxon>
        <taxon>Thermaceae</taxon>
        <taxon>Meiothermus</taxon>
    </lineage>
</organism>
<dbReference type="PANTHER" id="PTHR32309:SF31">
    <property type="entry name" value="CAPSULAR EXOPOLYSACCHARIDE FAMILY"/>
    <property type="match status" value="1"/>
</dbReference>
<dbReference type="PANTHER" id="PTHR32309">
    <property type="entry name" value="TYROSINE-PROTEIN KINASE"/>
    <property type="match status" value="1"/>
</dbReference>
<proteinExistence type="predicted"/>
<keyword evidence="1" id="KW-0472">Membrane</keyword>
<feature type="transmembrane region" description="Helical" evidence="1">
    <location>
        <begin position="20"/>
        <end position="38"/>
    </location>
</feature>
<feature type="transmembrane region" description="Helical" evidence="1">
    <location>
        <begin position="232"/>
        <end position="252"/>
    </location>
</feature>
<dbReference type="Proteomes" id="UP000006655">
    <property type="component" value="Chromosome"/>
</dbReference>
<protein>
    <submittedName>
        <fullName evidence="2">Lipopolysaccharide biosynthesis protein</fullName>
    </submittedName>
</protein>
<sequence length="261" mass="28884">MRSTSSINDFDRLLLSFSRYMWALLGVSVLIAVVAYLLSISQPRIYEASARLLSAQPVELGSTISAPRFQPLAAAAYREAAYGTLVLEQMNRRFPGVLPSEVAKVREKLRIRSIETVGSSSIVFVLSARDSDPRRSAALANAWAEALRNWEEALIRDNFKRASVSLENRIRWVDIQITQAASRTDQNILRELRTNLERELGIIRSLENSATGQLSLLAQAEVPTEAIWPRPLLTAGIAAISTLLLGFILLAVRDRLLGPTG</sequence>
<keyword evidence="1" id="KW-1133">Transmembrane helix</keyword>
<reference evidence="2 3" key="1">
    <citation type="journal article" date="2010" name="Stand. Genomic Sci.">
        <title>Complete genome sequence of Meiothermus ruber type strain (21).</title>
        <authorList>
            <person name="Tindall B.J."/>
            <person name="Sikorski J."/>
            <person name="Lucas S."/>
            <person name="Goltsman E."/>
            <person name="Copeland A."/>
            <person name="Glavina Del Rio T."/>
            <person name="Nolan M."/>
            <person name="Tice H."/>
            <person name="Cheng J.F."/>
            <person name="Han C."/>
            <person name="Pitluck S."/>
            <person name="Liolios K."/>
            <person name="Ivanova N."/>
            <person name="Mavromatis K."/>
            <person name="Ovchinnikova G."/>
            <person name="Pati A."/>
            <person name="Fahnrich R."/>
            <person name="Goodwin L."/>
            <person name="Chen A."/>
            <person name="Palaniappan K."/>
            <person name="Land M."/>
            <person name="Hauser L."/>
            <person name="Chang Y.J."/>
            <person name="Jeffries C.D."/>
            <person name="Rohde M."/>
            <person name="Goker M."/>
            <person name="Woyke T."/>
            <person name="Bristow J."/>
            <person name="Eisen J.A."/>
            <person name="Markowitz V."/>
            <person name="Hugenholtz P."/>
            <person name="Kyrpides N.C."/>
            <person name="Klenk H.P."/>
            <person name="Lapidus A."/>
        </authorList>
    </citation>
    <scope>NUCLEOTIDE SEQUENCE [LARGE SCALE GENOMIC DNA]</scope>
    <source>
        <strain evidence="3">ATCC 35948 / DSM 1279 / VKM B-1258 / 21</strain>
    </source>
</reference>
<evidence type="ECO:0000313" key="2">
    <source>
        <dbReference type="EMBL" id="ADD27139.1"/>
    </source>
</evidence>
<dbReference type="KEGG" id="mrb:Mrub_0362"/>
<evidence type="ECO:0000256" key="1">
    <source>
        <dbReference type="SAM" id="Phobius"/>
    </source>
</evidence>
<dbReference type="AlphaFoldDB" id="A0A806DEH7"/>
<keyword evidence="1" id="KW-0812">Transmembrane</keyword>
<accession>A0A806DEH7</accession>
<gene>
    <name evidence="2" type="ordered locus">Mrub_0362</name>
</gene>
<keyword evidence="3" id="KW-1185">Reference proteome</keyword>
<evidence type="ECO:0000313" key="3">
    <source>
        <dbReference type="Proteomes" id="UP000006655"/>
    </source>
</evidence>
<dbReference type="EMBL" id="CP001743">
    <property type="protein sequence ID" value="ADD27139.1"/>
    <property type="molecule type" value="Genomic_DNA"/>
</dbReference>
<dbReference type="InterPro" id="IPR050445">
    <property type="entry name" value="Bact_polysacc_biosynth/exp"/>
</dbReference>